<dbReference type="Pfam" id="PF07228">
    <property type="entry name" value="SpoIIE"/>
    <property type="match status" value="1"/>
</dbReference>
<feature type="domain" description="PPM-type phosphatase" evidence="3">
    <location>
        <begin position="311"/>
        <end position="530"/>
    </location>
</feature>
<keyword evidence="5" id="KW-1185">Reference proteome</keyword>
<dbReference type="SUPFAM" id="SSF55781">
    <property type="entry name" value="GAF domain-like"/>
    <property type="match status" value="1"/>
</dbReference>
<dbReference type="SMART" id="SM00065">
    <property type="entry name" value="GAF"/>
    <property type="match status" value="1"/>
</dbReference>
<dbReference type="EMBL" id="BONJ01000050">
    <property type="protein sequence ID" value="GIG19236.1"/>
    <property type="molecule type" value="Genomic_DNA"/>
</dbReference>
<evidence type="ECO:0000259" key="3">
    <source>
        <dbReference type="SMART" id="SM00331"/>
    </source>
</evidence>
<protein>
    <submittedName>
        <fullName evidence="4">Uncharacterized protein</fullName>
    </submittedName>
</protein>
<evidence type="ECO:0000313" key="5">
    <source>
        <dbReference type="Proteomes" id="UP000660339"/>
    </source>
</evidence>
<dbReference type="RefSeq" id="WP_166384442.1">
    <property type="nucleotide sequence ID" value="NZ_BAAATT010000025.1"/>
</dbReference>
<dbReference type="Gene3D" id="3.60.40.10">
    <property type="entry name" value="PPM-type phosphatase domain"/>
    <property type="match status" value="1"/>
</dbReference>
<evidence type="ECO:0000259" key="2">
    <source>
        <dbReference type="SMART" id="SM00065"/>
    </source>
</evidence>
<dbReference type="Gene3D" id="3.30.450.40">
    <property type="match status" value="1"/>
</dbReference>
<dbReference type="InterPro" id="IPR036457">
    <property type="entry name" value="PPM-type-like_dom_sf"/>
</dbReference>
<dbReference type="InterPro" id="IPR029016">
    <property type="entry name" value="GAF-like_dom_sf"/>
</dbReference>
<dbReference type="InterPro" id="IPR001932">
    <property type="entry name" value="PPM-type_phosphatase-like_dom"/>
</dbReference>
<dbReference type="SMART" id="SM00331">
    <property type="entry name" value="PP2C_SIG"/>
    <property type="match status" value="1"/>
</dbReference>
<dbReference type="Proteomes" id="UP000660339">
    <property type="component" value="Unassembled WGS sequence"/>
</dbReference>
<dbReference type="InterPro" id="IPR052016">
    <property type="entry name" value="Bact_Sigma-Reg"/>
</dbReference>
<comment type="caution">
    <text evidence="4">The sequence shown here is derived from an EMBL/GenBank/DDBJ whole genome shotgun (WGS) entry which is preliminary data.</text>
</comment>
<evidence type="ECO:0000256" key="1">
    <source>
        <dbReference type="ARBA" id="ARBA00022801"/>
    </source>
</evidence>
<reference evidence="4" key="1">
    <citation type="submission" date="2021-01" db="EMBL/GenBank/DDBJ databases">
        <title>Whole genome shotgun sequence of Catellatospora methionotrophica NBRC 14553.</title>
        <authorList>
            <person name="Komaki H."/>
            <person name="Tamura T."/>
        </authorList>
    </citation>
    <scope>NUCLEOTIDE SEQUENCE</scope>
    <source>
        <strain evidence="4">NBRC 14553</strain>
    </source>
</reference>
<dbReference type="SUPFAM" id="SSF81606">
    <property type="entry name" value="PP2C-like"/>
    <property type="match status" value="1"/>
</dbReference>
<dbReference type="PANTHER" id="PTHR43156:SF2">
    <property type="entry name" value="STAGE II SPORULATION PROTEIN E"/>
    <property type="match status" value="1"/>
</dbReference>
<keyword evidence="1" id="KW-0378">Hydrolase</keyword>
<gene>
    <name evidence="4" type="ORF">Cme02nite_75680</name>
</gene>
<sequence>MPNRAPDPEHSPRQPADAPLAAVDALLDVATTADETGTVHGFTGDLLRVLAQHTGAGGSAVWLDRGDGDGAQLLAAQGRRLPPGATIRRITVPVSLPWSAELRLDAPDTPEARTLAHLATQRLGMTLEHQRLRDSDRRRQTSLAFLSEVSELLAQSLDLTLTLALIPRLVVPRLGTWCILHRATPGRRLEPAAAAHADEALSGWLDAVSDDLTRSLLTPPLAEALLAGKNVPLPGALSGIAVPLFARGEWLGVLSIGRDTDSPRDPDEIPVAEEVARRCALAMDNARIHEERQTVSHTLQQALLPAKLPTIPGLGIGAEYVPAGRGVEVGGDLYDIMPMPDGRWLVMVGDVSGKGVHAAAVTGLIREVIRVLVKDGRPLESVLDALNETLSERSERYCTLALAAFDTRSRGSGVEVSLHLAGHDRPLILHADGRVSSAGRWGTALGLVSPVTCPPARLVLQPGETLVFFTDGVTERRNSQEFFGTQRLAQRLTYLAGHPADVIAARLRTAAVDFSTDPPRDDMAIMAVRNDAEG</sequence>
<accession>A0A8J3LPU2</accession>
<feature type="domain" description="GAF" evidence="2">
    <location>
        <begin position="158"/>
        <end position="293"/>
    </location>
</feature>
<name>A0A8J3LPU2_9ACTN</name>
<organism evidence="4 5">
    <name type="scientific">Catellatospora methionotrophica</name>
    <dbReference type="NCBI Taxonomy" id="121620"/>
    <lineage>
        <taxon>Bacteria</taxon>
        <taxon>Bacillati</taxon>
        <taxon>Actinomycetota</taxon>
        <taxon>Actinomycetes</taxon>
        <taxon>Micromonosporales</taxon>
        <taxon>Micromonosporaceae</taxon>
        <taxon>Catellatospora</taxon>
    </lineage>
</organism>
<dbReference type="PANTHER" id="PTHR43156">
    <property type="entry name" value="STAGE II SPORULATION PROTEIN E-RELATED"/>
    <property type="match status" value="1"/>
</dbReference>
<evidence type="ECO:0000313" key="4">
    <source>
        <dbReference type="EMBL" id="GIG19236.1"/>
    </source>
</evidence>
<proteinExistence type="predicted"/>
<dbReference type="AlphaFoldDB" id="A0A8J3LPU2"/>
<dbReference type="InterPro" id="IPR003018">
    <property type="entry name" value="GAF"/>
</dbReference>
<dbReference type="GO" id="GO:0016791">
    <property type="term" value="F:phosphatase activity"/>
    <property type="evidence" value="ECO:0007669"/>
    <property type="project" value="TreeGrafter"/>
</dbReference>